<organism evidence="5 6">
    <name type="scientific">Nitrospirillum amazonense</name>
    <dbReference type="NCBI Taxonomy" id="28077"/>
    <lineage>
        <taxon>Bacteria</taxon>
        <taxon>Pseudomonadati</taxon>
        <taxon>Pseudomonadota</taxon>
        <taxon>Alphaproteobacteria</taxon>
        <taxon>Rhodospirillales</taxon>
        <taxon>Azospirillaceae</taxon>
        <taxon>Nitrospirillum</taxon>
    </lineage>
</organism>
<dbReference type="PROSITE" id="PS00622">
    <property type="entry name" value="HTH_LUXR_1"/>
    <property type="match status" value="1"/>
</dbReference>
<dbReference type="AlphaFoldDB" id="A0A560H8G7"/>
<dbReference type="InterPro" id="IPR016032">
    <property type="entry name" value="Sig_transdc_resp-reg_C-effctor"/>
</dbReference>
<dbReference type="SUPFAM" id="SSF46894">
    <property type="entry name" value="C-terminal effector domain of the bipartite response regulators"/>
    <property type="match status" value="1"/>
</dbReference>
<dbReference type="Gene3D" id="1.10.10.10">
    <property type="entry name" value="Winged helix-like DNA-binding domain superfamily/Winged helix DNA-binding domain"/>
    <property type="match status" value="1"/>
</dbReference>
<evidence type="ECO:0000256" key="2">
    <source>
        <dbReference type="ARBA" id="ARBA00023125"/>
    </source>
</evidence>
<comment type="caution">
    <text evidence="5">The sequence shown here is derived from an EMBL/GenBank/DDBJ whole genome shotgun (WGS) entry which is preliminary data.</text>
</comment>
<dbReference type="GO" id="GO:0006355">
    <property type="term" value="P:regulation of DNA-templated transcription"/>
    <property type="evidence" value="ECO:0007669"/>
    <property type="project" value="InterPro"/>
</dbReference>
<dbReference type="CDD" id="cd06170">
    <property type="entry name" value="LuxR_C_like"/>
    <property type="match status" value="1"/>
</dbReference>
<protein>
    <submittedName>
        <fullName evidence="5">Regulatory LuxR family protein</fullName>
    </submittedName>
</protein>
<feature type="domain" description="HTH luxR-type" evidence="4">
    <location>
        <begin position="35"/>
        <end position="100"/>
    </location>
</feature>
<sequence>MPRFVASRAQPSYYRFGIFKNANLGSDFPSPASVIEAMRPMLSPREAQCLRLLAQGEGTKQIAHQLGLRLKSVDAYLLHARQKLGAKTSTHAVVVALAMGLLEE</sequence>
<evidence type="ECO:0000313" key="6">
    <source>
        <dbReference type="Proteomes" id="UP000315751"/>
    </source>
</evidence>
<name>A0A560H8G7_9PROT</name>
<evidence type="ECO:0000259" key="4">
    <source>
        <dbReference type="PROSITE" id="PS50043"/>
    </source>
</evidence>
<reference evidence="5 6" key="1">
    <citation type="submission" date="2019-06" db="EMBL/GenBank/DDBJ databases">
        <title>Genomic Encyclopedia of Type Strains, Phase IV (KMG-V): Genome sequencing to study the core and pangenomes of soil and plant-associated prokaryotes.</title>
        <authorList>
            <person name="Whitman W."/>
        </authorList>
    </citation>
    <scope>NUCLEOTIDE SEQUENCE [LARGE SCALE GENOMIC DNA]</scope>
    <source>
        <strain evidence="5 6">BR 11622</strain>
    </source>
</reference>
<evidence type="ECO:0000256" key="1">
    <source>
        <dbReference type="ARBA" id="ARBA00023015"/>
    </source>
</evidence>
<dbReference type="GO" id="GO:0003677">
    <property type="term" value="F:DNA binding"/>
    <property type="evidence" value="ECO:0007669"/>
    <property type="project" value="UniProtKB-KW"/>
</dbReference>
<evidence type="ECO:0000256" key="3">
    <source>
        <dbReference type="ARBA" id="ARBA00023163"/>
    </source>
</evidence>
<dbReference type="Proteomes" id="UP000315751">
    <property type="component" value="Unassembled WGS sequence"/>
</dbReference>
<gene>
    <name evidence="5" type="ORF">FBZ90_106196</name>
</gene>
<dbReference type="OrthoDB" id="7345476at2"/>
<dbReference type="EMBL" id="VITR01000006">
    <property type="protein sequence ID" value="TWB42596.1"/>
    <property type="molecule type" value="Genomic_DNA"/>
</dbReference>
<dbReference type="PROSITE" id="PS50043">
    <property type="entry name" value="HTH_LUXR_2"/>
    <property type="match status" value="1"/>
</dbReference>
<proteinExistence type="predicted"/>
<evidence type="ECO:0000313" key="5">
    <source>
        <dbReference type="EMBL" id="TWB42596.1"/>
    </source>
</evidence>
<dbReference type="SMART" id="SM00421">
    <property type="entry name" value="HTH_LUXR"/>
    <property type="match status" value="1"/>
</dbReference>
<dbReference type="Pfam" id="PF00196">
    <property type="entry name" value="GerE"/>
    <property type="match status" value="1"/>
</dbReference>
<dbReference type="InterPro" id="IPR000792">
    <property type="entry name" value="Tscrpt_reg_LuxR_C"/>
</dbReference>
<keyword evidence="3" id="KW-0804">Transcription</keyword>
<keyword evidence="2" id="KW-0238">DNA-binding</keyword>
<dbReference type="InterPro" id="IPR036388">
    <property type="entry name" value="WH-like_DNA-bd_sf"/>
</dbReference>
<keyword evidence="1" id="KW-0805">Transcription regulation</keyword>
<keyword evidence="6" id="KW-1185">Reference proteome</keyword>
<dbReference type="PRINTS" id="PR00038">
    <property type="entry name" value="HTHLUXR"/>
</dbReference>
<dbReference type="PANTHER" id="PTHR44688:SF16">
    <property type="entry name" value="DNA-BINDING TRANSCRIPTIONAL ACTIVATOR DEVR_DOSR"/>
    <property type="match status" value="1"/>
</dbReference>
<accession>A0A560H8G7</accession>
<dbReference type="PANTHER" id="PTHR44688">
    <property type="entry name" value="DNA-BINDING TRANSCRIPTIONAL ACTIVATOR DEVR_DOSR"/>
    <property type="match status" value="1"/>
</dbReference>
<dbReference type="RefSeq" id="WP_145732339.1">
    <property type="nucleotide sequence ID" value="NZ_VITR01000006.1"/>
</dbReference>